<feature type="signal peptide" evidence="11">
    <location>
        <begin position="1"/>
        <end position="18"/>
    </location>
</feature>
<gene>
    <name evidence="13" type="ORF">EJ06DRAFT_548317</name>
</gene>
<dbReference type="InterPro" id="IPR000070">
    <property type="entry name" value="Pectinesterase_cat"/>
</dbReference>
<dbReference type="InterPro" id="IPR011050">
    <property type="entry name" value="Pectin_lyase_fold/virulence"/>
</dbReference>
<dbReference type="GO" id="GO:0030599">
    <property type="term" value="F:pectinesterase activity"/>
    <property type="evidence" value="ECO:0007669"/>
    <property type="project" value="UniProtKB-UniRule"/>
</dbReference>
<keyword evidence="8 11" id="KW-0063">Aspartyl esterase</keyword>
<evidence type="ECO:0000313" key="14">
    <source>
        <dbReference type="Proteomes" id="UP000799640"/>
    </source>
</evidence>
<comment type="catalytic activity">
    <reaction evidence="9 11">
        <text>[(1-&gt;4)-alpha-D-galacturonosyl methyl ester](n) + n H2O = [(1-&gt;4)-alpha-D-galacturonosyl](n) + n methanol + n H(+)</text>
        <dbReference type="Rhea" id="RHEA:22380"/>
        <dbReference type="Rhea" id="RHEA-COMP:14570"/>
        <dbReference type="Rhea" id="RHEA-COMP:14573"/>
        <dbReference type="ChEBI" id="CHEBI:15377"/>
        <dbReference type="ChEBI" id="CHEBI:15378"/>
        <dbReference type="ChEBI" id="CHEBI:17790"/>
        <dbReference type="ChEBI" id="CHEBI:140522"/>
        <dbReference type="ChEBI" id="CHEBI:140523"/>
        <dbReference type="EC" id="3.1.1.11"/>
    </reaction>
</comment>
<keyword evidence="14" id="KW-1185">Reference proteome</keyword>
<sequence>MRVPLIAALSVLLASVFAGPSPPPGALIVGKDGQYKSVQAAVNAATSGKTIFIHAGTYNEQVYIPPGKNGLTLIGSSSSPDSYSGNTVTITHGFSQKDGKSNDLTGTLRAHGNGLRFYNINFVNSFGKGSQALALSAYGDQQGYYACQFKGFQDTVLSEAGKHVFVKSMISGATDFIFGQHGQAWFEQVDIRVVNAGLGYITANGRDSASNPSFYVINKSSVGGSAPDGAFYLGRPWRAYSRVVFQHTSMSKVINGQGWKEWAGGDARTGNVYYGEYANTG</sequence>
<dbReference type="InterPro" id="IPR033131">
    <property type="entry name" value="Pectinesterase_Asp_AS"/>
</dbReference>
<dbReference type="OrthoDB" id="2019149at2759"/>
<keyword evidence="13" id="KW-0456">Lyase</keyword>
<feature type="domain" description="Pectinesterase catalytic" evidence="12">
    <location>
        <begin position="29"/>
        <end position="281"/>
    </location>
</feature>
<dbReference type="AlphaFoldDB" id="A0A6G1HZ21"/>
<dbReference type="EC" id="3.1.1.11" evidence="4 11"/>
<evidence type="ECO:0000259" key="12">
    <source>
        <dbReference type="Pfam" id="PF01095"/>
    </source>
</evidence>
<dbReference type="Gene3D" id="2.160.20.10">
    <property type="entry name" value="Single-stranded right-handed beta-helix, Pectin lyase-like"/>
    <property type="match status" value="1"/>
</dbReference>
<evidence type="ECO:0000256" key="7">
    <source>
        <dbReference type="ARBA" id="ARBA00022801"/>
    </source>
</evidence>
<dbReference type="GO" id="GO:0016829">
    <property type="term" value="F:lyase activity"/>
    <property type="evidence" value="ECO:0007669"/>
    <property type="project" value="UniProtKB-KW"/>
</dbReference>
<dbReference type="PANTHER" id="PTHR31321:SF127">
    <property type="entry name" value="PECTINESTERASE"/>
    <property type="match status" value="1"/>
</dbReference>
<dbReference type="EMBL" id="ML996693">
    <property type="protein sequence ID" value="KAF2401161.1"/>
    <property type="molecule type" value="Genomic_DNA"/>
</dbReference>
<feature type="non-terminal residue" evidence="13">
    <location>
        <position position="281"/>
    </location>
</feature>
<evidence type="ECO:0000313" key="13">
    <source>
        <dbReference type="EMBL" id="KAF2401161.1"/>
    </source>
</evidence>
<dbReference type="SUPFAM" id="SSF51126">
    <property type="entry name" value="Pectin lyase-like"/>
    <property type="match status" value="1"/>
</dbReference>
<name>A0A6G1HZ21_9PEZI</name>
<dbReference type="Proteomes" id="UP000799640">
    <property type="component" value="Unassembled WGS sequence"/>
</dbReference>
<feature type="active site" evidence="10">
    <location>
        <position position="175"/>
    </location>
</feature>
<keyword evidence="7 11" id="KW-0378">Hydrolase</keyword>
<dbReference type="InterPro" id="IPR012334">
    <property type="entry name" value="Pectin_lyas_fold"/>
</dbReference>
<dbReference type="PROSITE" id="PS00503">
    <property type="entry name" value="PECTINESTERASE_2"/>
    <property type="match status" value="1"/>
</dbReference>
<dbReference type="FunFam" id="2.160.20.10:FF:000014">
    <property type="entry name" value="Pectinesterase"/>
    <property type="match status" value="1"/>
</dbReference>
<evidence type="ECO:0000256" key="11">
    <source>
        <dbReference type="RuleBase" id="RU000589"/>
    </source>
</evidence>
<keyword evidence="6 11" id="KW-0732">Signal</keyword>
<protein>
    <recommendedName>
        <fullName evidence="4 11">Pectinesterase</fullName>
        <ecNumber evidence="4 11">3.1.1.11</ecNumber>
    </recommendedName>
</protein>
<reference evidence="13" key="1">
    <citation type="journal article" date="2020" name="Stud. Mycol.">
        <title>101 Dothideomycetes genomes: a test case for predicting lifestyles and emergence of pathogens.</title>
        <authorList>
            <person name="Haridas S."/>
            <person name="Albert R."/>
            <person name="Binder M."/>
            <person name="Bloem J."/>
            <person name="Labutti K."/>
            <person name="Salamov A."/>
            <person name="Andreopoulos B."/>
            <person name="Baker S."/>
            <person name="Barry K."/>
            <person name="Bills G."/>
            <person name="Bluhm B."/>
            <person name="Cannon C."/>
            <person name="Castanera R."/>
            <person name="Culley D."/>
            <person name="Daum C."/>
            <person name="Ezra D."/>
            <person name="Gonzalez J."/>
            <person name="Henrissat B."/>
            <person name="Kuo A."/>
            <person name="Liang C."/>
            <person name="Lipzen A."/>
            <person name="Lutzoni F."/>
            <person name="Magnuson J."/>
            <person name="Mondo S."/>
            <person name="Nolan M."/>
            <person name="Ohm R."/>
            <person name="Pangilinan J."/>
            <person name="Park H.-J."/>
            <person name="Ramirez L."/>
            <person name="Alfaro M."/>
            <person name="Sun H."/>
            <person name="Tritt A."/>
            <person name="Yoshinaga Y."/>
            <person name="Zwiers L.-H."/>
            <person name="Turgeon B."/>
            <person name="Goodwin S."/>
            <person name="Spatafora J."/>
            <person name="Crous P."/>
            <person name="Grigoriev I."/>
        </authorList>
    </citation>
    <scope>NUCLEOTIDE SEQUENCE</scope>
    <source>
        <strain evidence="13">CBS 262.69</strain>
    </source>
</reference>
<keyword evidence="11" id="KW-0961">Cell wall biogenesis/degradation</keyword>
<keyword evidence="5 11" id="KW-0964">Secreted</keyword>
<comment type="function">
    <text evidence="11">Involved in maceration and soft-rotting of plant tissue.</text>
</comment>
<evidence type="ECO:0000256" key="5">
    <source>
        <dbReference type="ARBA" id="ARBA00022525"/>
    </source>
</evidence>
<dbReference type="UniPathway" id="UPA00545">
    <property type="reaction ID" value="UER00823"/>
</dbReference>
<feature type="chain" id="PRO_5026372762" description="Pectinesterase" evidence="11">
    <location>
        <begin position="19"/>
        <end position="281"/>
    </location>
</feature>
<evidence type="ECO:0000256" key="9">
    <source>
        <dbReference type="ARBA" id="ARBA00047928"/>
    </source>
</evidence>
<dbReference type="GO" id="GO:0042545">
    <property type="term" value="P:cell wall modification"/>
    <property type="evidence" value="ECO:0007669"/>
    <property type="project" value="UniProtKB-UniRule"/>
</dbReference>
<evidence type="ECO:0000256" key="4">
    <source>
        <dbReference type="ARBA" id="ARBA00013229"/>
    </source>
</evidence>
<dbReference type="GO" id="GO:0005576">
    <property type="term" value="C:extracellular region"/>
    <property type="evidence" value="ECO:0007669"/>
    <property type="project" value="UniProtKB-SubCell"/>
</dbReference>
<comment type="similarity">
    <text evidence="3">Belongs to the pectinesterase family.</text>
</comment>
<comment type="subcellular location">
    <subcellularLocation>
        <location evidence="1 11">Secreted</location>
    </subcellularLocation>
</comment>
<evidence type="ECO:0000256" key="2">
    <source>
        <dbReference type="ARBA" id="ARBA00005184"/>
    </source>
</evidence>
<evidence type="ECO:0000256" key="8">
    <source>
        <dbReference type="ARBA" id="ARBA00023085"/>
    </source>
</evidence>
<comment type="pathway">
    <text evidence="2 11">Glycan metabolism; pectin degradation; 2-dehydro-3-deoxy-D-gluconate from pectin: step 1/5.</text>
</comment>
<dbReference type="Pfam" id="PF01095">
    <property type="entry name" value="Pectinesterase"/>
    <property type="match status" value="1"/>
</dbReference>
<organism evidence="13 14">
    <name type="scientific">Trichodelitschia bisporula</name>
    <dbReference type="NCBI Taxonomy" id="703511"/>
    <lineage>
        <taxon>Eukaryota</taxon>
        <taxon>Fungi</taxon>
        <taxon>Dikarya</taxon>
        <taxon>Ascomycota</taxon>
        <taxon>Pezizomycotina</taxon>
        <taxon>Dothideomycetes</taxon>
        <taxon>Dothideomycetes incertae sedis</taxon>
        <taxon>Phaeotrichales</taxon>
        <taxon>Phaeotrichaceae</taxon>
        <taxon>Trichodelitschia</taxon>
    </lineage>
</organism>
<evidence type="ECO:0000256" key="1">
    <source>
        <dbReference type="ARBA" id="ARBA00004613"/>
    </source>
</evidence>
<evidence type="ECO:0000256" key="6">
    <source>
        <dbReference type="ARBA" id="ARBA00022729"/>
    </source>
</evidence>
<dbReference type="GO" id="GO:0045490">
    <property type="term" value="P:pectin catabolic process"/>
    <property type="evidence" value="ECO:0007669"/>
    <property type="project" value="UniProtKB-UniRule"/>
</dbReference>
<dbReference type="PANTHER" id="PTHR31321">
    <property type="entry name" value="ACYL-COA THIOESTER HYDROLASE YBHC-RELATED"/>
    <property type="match status" value="1"/>
</dbReference>
<proteinExistence type="inferred from homology"/>
<accession>A0A6G1HZ21</accession>
<evidence type="ECO:0000256" key="3">
    <source>
        <dbReference type="ARBA" id="ARBA00008891"/>
    </source>
</evidence>
<evidence type="ECO:0000256" key="10">
    <source>
        <dbReference type="PROSITE-ProRule" id="PRU10040"/>
    </source>
</evidence>